<dbReference type="EMBL" id="MK080312">
    <property type="protein sequence ID" value="AZF88301.1"/>
    <property type="molecule type" value="Genomic_DNA"/>
</dbReference>
<organism evidence="1 2">
    <name type="scientific">Salmonella phage Astrid</name>
    <dbReference type="NCBI Taxonomy" id="2483851"/>
    <lineage>
        <taxon>Viruses</taxon>
        <taxon>Duplodnaviria</taxon>
        <taxon>Heunggongvirae</taxon>
        <taxon>Uroviricota</taxon>
        <taxon>Caudoviricetes</taxon>
        <taxon>Astrithrvirus</taxon>
        <taxon>Astrithrvirus astrithr</taxon>
    </lineage>
</organism>
<proteinExistence type="predicted"/>
<dbReference type="Proteomes" id="UP000270048">
    <property type="component" value="Segment"/>
</dbReference>
<reference evidence="2" key="1">
    <citation type="submission" date="2018-10" db="EMBL/GenBank/DDBJ databases">
        <authorList>
            <person name="Olsen N.S."/>
            <person name="Kot W."/>
            <person name="Hansen L.H."/>
        </authorList>
    </citation>
    <scope>NUCLEOTIDE SEQUENCE [LARGE SCALE GENOMIC DNA]</scope>
</reference>
<name>A0A3G8F2B7_9CAUD</name>
<evidence type="ECO:0000313" key="2">
    <source>
        <dbReference type="Proteomes" id="UP000270048"/>
    </source>
</evidence>
<accession>A0A3G8F2B7</accession>
<sequence length="407" mass="44749">MQVTQLYTLINNVTKEILGETAVVNEDLSNVVDIGKSIFDQTSVDNYVKKLVNHIGKVIFQDRVYAGGVPSVLMDSWEFGSVLQKVSMSLPEATENESWKLVDGQEYKQDVFTAPKVEAKFYNSKVTFEIPMSFTELQVKESFSSREQLNGFVSMITTSVENSMTVKLDALIMRAINNMTGETLVAGIGSGTAGTKTLDFTATSGRAVNLLKLYNEQAAAADKVTVATALTNYKFIKFATYTLGIYADRMSKISKLFNVGGKERFTPADMRRCVLLSDFAKAAVTYLQADIQSPEMVALPQHDAVPYWQGSGTDYALSSTGIIDIKTASGEIVKVPAEGSNTGDKNAAILGVMFDRDAVGVANLDRRTTTAYNAKAEFYNNWYKMDAGYYNDLNENFVVFFIGETLA</sequence>
<dbReference type="Pfam" id="PF25622">
    <property type="entry name" value="Phi29_MCP"/>
    <property type="match status" value="1"/>
</dbReference>
<evidence type="ECO:0000313" key="1">
    <source>
        <dbReference type="EMBL" id="AZF88301.1"/>
    </source>
</evidence>
<protein>
    <submittedName>
        <fullName evidence="1">Putative major head protein</fullName>
    </submittedName>
</protein>